<sequence>NCVTVLNIETGHISGVAYGGILVHGVEQYGRRYFRSDASLQTAMQSMLIAAGIKVYLLSHLQQTTNRSSTDILKACGVVKGDWDIVKYLSSLIEIGVKDMESRKAP</sequence>
<evidence type="ECO:0000313" key="1">
    <source>
        <dbReference type="EMBL" id="CAL4174425.1"/>
    </source>
</evidence>
<keyword evidence="2" id="KW-1185">Reference proteome</keyword>
<feature type="non-terminal residue" evidence="1">
    <location>
        <position position="1"/>
    </location>
</feature>
<dbReference type="AlphaFoldDB" id="A0AAV2SB36"/>
<accession>A0AAV2SB36</accession>
<proteinExistence type="predicted"/>
<dbReference type="EMBL" id="CAXKWB010053548">
    <property type="protein sequence ID" value="CAL4174425.1"/>
    <property type="molecule type" value="Genomic_DNA"/>
</dbReference>
<protein>
    <recommendedName>
        <fullName evidence="3">RNase H type-1 domain-containing protein</fullName>
    </recommendedName>
</protein>
<organism evidence="1 2">
    <name type="scientific">Meganyctiphanes norvegica</name>
    <name type="common">Northern krill</name>
    <name type="synonym">Thysanopoda norvegica</name>
    <dbReference type="NCBI Taxonomy" id="48144"/>
    <lineage>
        <taxon>Eukaryota</taxon>
        <taxon>Metazoa</taxon>
        <taxon>Ecdysozoa</taxon>
        <taxon>Arthropoda</taxon>
        <taxon>Crustacea</taxon>
        <taxon>Multicrustacea</taxon>
        <taxon>Malacostraca</taxon>
        <taxon>Eumalacostraca</taxon>
        <taxon>Eucarida</taxon>
        <taxon>Euphausiacea</taxon>
        <taxon>Euphausiidae</taxon>
        <taxon>Meganyctiphanes</taxon>
    </lineage>
</organism>
<comment type="caution">
    <text evidence="1">The sequence shown here is derived from an EMBL/GenBank/DDBJ whole genome shotgun (WGS) entry which is preliminary data.</text>
</comment>
<reference evidence="1 2" key="1">
    <citation type="submission" date="2024-05" db="EMBL/GenBank/DDBJ databases">
        <authorList>
            <person name="Wallberg A."/>
        </authorList>
    </citation>
    <scope>NUCLEOTIDE SEQUENCE [LARGE SCALE GENOMIC DNA]</scope>
</reference>
<dbReference type="Proteomes" id="UP001497623">
    <property type="component" value="Unassembled WGS sequence"/>
</dbReference>
<evidence type="ECO:0008006" key="3">
    <source>
        <dbReference type="Google" id="ProtNLM"/>
    </source>
</evidence>
<gene>
    <name evidence="1" type="ORF">MNOR_LOCUS34523</name>
</gene>
<name>A0AAV2SB36_MEGNR</name>
<evidence type="ECO:0000313" key="2">
    <source>
        <dbReference type="Proteomes" id="UP001497623"/>
    </source>
</evidence>